<evidence type="ECO:0000313" key="4">
    <source>
        <dbReference type="Proteomes" id="UP000291286"/>
    </source>
</evidence>
<dbReference type="Proteomes" id="UP000291286">
    <property type="component" value="Unassembled WGS sequence"/>
</dbReference>
<name>A0A4Q8LEN4_9GAMM</name>
<dbReference type="RefSeq" id="WP_130519406.1">
    <property type="nucleotide sequence ID" value="NZ_SHMB01000005.1"/>
</dbReference>
<accession>A0A4Q8LEN4</accession>
<evidence type="ECO:0000313" key="3">
    <source>
        <dbReference type="EMBL" id="TAA27665.1"/>
    </source>
</evidence>
<sequence length="167" mass="17715">MSGVLAFLNAAVGLVFGWAADLLGWLRRPGNWLKACCAVLAVLLAVACLASYRQGQQIVVVTQQVAECQDAAKIAAEKATLDAAILQQNYEAARSSLSTIKETLDAEAEKMRALQARNAQLAAQTASEKAKADAGAKSYRQQYDQRPPECVAALDAMAAACPALRGY</sequence>
<keyword evidence="2" id="KW-1133">Transmembrane helix</keyword>
<gene>
    <name evidence="3" type="ORF">EA661_13000</name>
</gene>
<comment type="caution">
    <text evidence="3">The sequence shown here is derived from an EMBL/GenBank/DDBJ whole genome shotgun (WGS) entry which is preliminary data.</text>
</comment>
<dbReference type="AlphaFoldDB" id="A0A4Q8LEN4"/>
<organism evidence="3 4">
    <name type="scientific">Pseudoxanthomonas winnipegensis</name>
    <dbReference type="NCBI Taxonomy" id="2480810"/>
    <lineage>
        <taxon>Bacteria</taxon>
        <taxon>Pseudomonadati</taxon>
        <taxon>Pseudomonadota</taxon>
        <taxon>Gammaproteobacteria</taxon>
        <taxon>Lysobacterales</taxon>
        <taxon>Lysobacteraceae</taxon>
        <taxon>Pseudoxanthomonas</taxon>
    </lineage>
</organism>
<reference evidence="3 4" key="1">
    <citation type="submission" date="2019-02" db="EMBL/GenBank/DDBJ databases">
        <title>WGS of Pseudoxanthomonas species novum from clinical isolates.</title>
        <authorList>
            <person name="Bernier A.-M."/>
            <person name="Bernard K."/>
            <person name="Vachon A."/>
        </authorList>
    </citation>
    <scope>NUCLEOTIDE SEQUENCE [LARGE SCALE GENOMIC DNA]</scope>
    <source>
        <strain evidence="3 4">NML171202</strain>
    </source>
</reference>
<feature type="transmembrane region" description="Helical" evidence="2">
    <location>
        <begin position="32"/>
        <end position="52"/>
    </location>
</feature>
<keyword evidence="1" id="KW-0175">Coiled coil</keyword>
<dbReference type="EMBL" id="SHMB01000005">
    <property type="protein sequence ID" value="TAA27665.1"/>
    <property type="molecule type" value="Genomic_DNA"/>
</dbReference>
<evidence type="ECO:0000256" key="1">
    <source>
        <dbReference type="SAM" id="Coils"/>
    </source>
</evidence>
<keyword evidence="2" id="KW-0472">Membrane</keyword>
<protein>
    <submittedName>
        <fullName evidence="3">Uncharacterized protein</fullName>
    </submittedName>
</protein>
<keyword evidence="2" id="KW-0812">Transmembrane</keyword>
<evidence type="ECO:0000256" key="2">
    <source>
        <dbReference type="SAM" id="Phobius"/>
    </source>
</evidence>
<proteinExistence type="predicted"/>
<feature type="coiled-coil region" evidence="1">
    <location>
        <begin position="97"/>
        <end position="124"/>
    </location>
</feature>
<feature type="transmembrane region" description="Helical" evidence="2">
    <location>
        <begin position="6"/>
        <end position="25"/>
    </location>
</feature>